<name>A0ABS9Z523_9HYPH</name>
<dbReference type="InterPro" id="IPR000891">
    <property type="entry name" value="PYR_CT"/>
</dbReference>
<dbReference type="RefSeq" id="WP_243066717.1">
    <property type="nucleotide sequence ID" value="NZ_JAIVFK010000032.1"/>
</dbReference>
<dbReference type="Gene3D" id="3.20.20.70">
    <property type="entry name" value="Aldolase class I"/>
    <property type="match status" value="1"/>
</dbReference>
<proteinExistence type="inferred from homology"/>
<dbReference type="Gene3D" id="3.30.160.270">
    <property type="match status" value="1"/>
</dbReference>
<dbReference type="GO" id="GO:0016746">
    <property type="term" value="F:acyltransferase activity"/>
    <property type="evidence" value="ECO:0007669"/>
    <property type="project" value="UniProtKB-KW"/>
</dbReference>
<accession>A0ABS9Z523</accession>
<evidence type="ECO:0000256" key="4">
    <source>
        <dbReference type="ARBA" id="ARBA00022624"/>
    </source>
</evidence>
<evidence type="ECO:0000256" key="2">
    <source>
        <dbReference type="ARBA" id="ARBA00006154"/>
    </source>
</evidence>
<evidence type="ECO:0000256" key="7">
    <source>
        <dbReference type="ARBA" id="ARBA00048263"/>
    </source>
</evidence>
<dbReference type="InterPro" id="IPR005675">
    <property type="entry name" value="Citramal_synthase"/>
</dbReference>
<dbReference type="EMBL" id="JAIVFP010000001">
    <property type="protein sequence ID" value="MCI4682721.1"/>
    <property type="molecule type" value="Genomic_DNA"/>
</dbReference>
<sequence length="529" mass="57190">MSRERVTLFDTTLRDGAQTTGVDFSLDDKKQIAALLDALGIDYVEGGYPGANPLDTEFFKSRRTAKARFAAFGMTRRAGRSASNDPGIAALLDSAADSIVFVAKSWDYQVLVALGCSLEENLDGITDSVRAAVASGRETILDCEHFFDGYKANPEYAIQCAAAAYAAGARWIALCDTNGGTLPHEVEEIVRAVSVHVPGDHLAIHAHNDTEQAVANSLAAVRAGARQIHGTLNGLGERCGNANLCSIIPTLMLKPEYSEKYEIGVTEESLRGLTKISHALDELLNRAPNRHAPYVGASAFATKAGIHASAVMKDPRTYEHVTPESVGNSRRVLVSDQAGKSNILAELERLGVPVGREDPRIARLLVAVKDKEAQGYAFEGADASFELLARRVLGHVPDYFEVDRFRVDVERRHNARGELETFSEATVRVNIDGQSLISAAEGNGPVHALYGALCKDLGKYQQYIDDIELLDFKVRIFQGGADAVTRVLIEFGDKDGETWTTVGVSPNLIDASFQALLDAIQYKLLKAGA</sequence>
<dbReference type="InterPro" id="IPR054691">
    <property type="entry name" value="LeuA/HCS_post-cat"/>
</dbReference>
<dbReference type="PANTHER" id="PTHR43538:SF1">
    <property type="entry name" value="(R)-CITRAMALATE SYNTHASE"/>
    <property type="match status" value="1"/>
</dbReference>
<dbReference type="PANTHER" id="PTHR43538">
    <property type="entry name" value="ALPHA-IPM SYNTHASE/HOMOCITRATE SYNTHASE"/>
    <property type="match status" value="1"/>
</dbReference>
<dbReference type="InterPro" id="IPR013709">
    <property type="entry name" value="2-isopropylmalate_synth_dimer"/>
</dbReference>
<evidence type="ECO:0000256" key="8">
    <source>
        <dbReference type="NCBIfam" id="TIGR00977"/>
    </source>
</evidence>
<keyword evidence="6" id="KW-0100">Branched-chain amino acid biosynthesis</keyword>
<evidence type="ECO:0000313" key="12">
    <source>
        <dbReference type="Proteomes" id="UP001139104"/>
    </source>
</evidence>
<feature type="domain" description="Pyruvate carboxyltransferase" evidence="10">
    <location>
        <begin position="6"/>
        <end position="271"/>
    </location>
</feature>
<dbReference type="Pfam" id="PF00682">
    <property type="entry name" value="HMGL-like"/>
    <property type="match status" value="1"/>
</dbReference>
<dbReference type="CDD" id="cd07941">
    <property type="entry name" value="DRE_TIM_LeuA3"/>
    <property type="match status" value="1"/>
</dbReference>
<dbReference type="InterPro" id="IPR002034">
    <property type="entry name" value="AIPM/Hcit_synth_CS"/>
</dbReference>
<dbReference type="SMART" id="SM00917">
    <property type="entry name" value="LeuA_dimer"/>
    <property type="match status" value="1"/>
</dbReference>
<dbReference type="EC" id="2.3.3.21" evidence="8"/>
<dbReference type="InterPro" id="IPR036230">
    <property type="entry name" value="LeuA_allosteric_dom_sf"/>
</dbReference>
<evidence type="ECO:0000256" key="3">
    <source>
        <dbReference type="ARBA" id="ARBA00022605"/>
    </source>
</evidence>
<dbReference type="PROSITE" id="PS50991">
    <property type="entry name" value="PYR_CT"/>
    <property type="match status" value="1"/>
</dbReference>
<dbReference type="Gene3D" id="1.10.238.260">
    <property type="match status" value="1"/>
</dbReference>
<dbReference type="PROSITE" id="PS00815">
    <property type="entry name" value="AIPM_HOMOCIT_SYNTH_1"/>
    <property type="match status" value="1"/>
</dbReference>
<evidence type="ECO:0000256" key="6">
    <source>
        <dbReference type="ARBA" id="ARBA00023304"/>
    </source>
</evidence>
<comment type="catalytic activity">
    <reaction evidence="7">
        <text>pyruvate + acetyl-CoA + H2O = (3R)-citramalate + CoA + H(+)</text>
        <dbReference type="Rhea" id="RHEA:19045"/>
        <dbReference type="ChEBI" id="CHEBI:15361"/>
        <dbReference type="ChEBI" id="CHEBI:15377"/>
        <dbReference type="ChEBI" id="CHEBI:15378"/>
        <dbReference type="ChEBI" id="CHEBI:30934"/>
        <dbReference type="ChEBI" id="CHEBI:57287"/>
        <dbReference type="ChEBI" id="CHEBI:57288"/>
        <dbReference type="EC" id="2.3.3.21"/>
    </reaction>
</comment>
<evidence type="ECO:0000256" key="9">
    <source>
        <dbReference type="RuleBase" id="RU003523"/>
    </source>
</evidence>
<dbReference type="InterPro" id="IPR013785">
    <property type="entry name" value="Aldolase_TIM"/>
</dbReference>
<keyword evidence="3" id="KW-0028">Amino-acid biosynthesis</keyword>
<dbReference type="SUPFAM" id="SSF51569">
    <property type="entry name" value="Aldolase"/>
    <property type="match status" value="1"/>
</dbReference>
<keyword evidence="12" id="KW-1185">Reference proteome</keyword>
<dbReference type="NCBIfam" id="TIGR00977">
    <property type="entry name" value="citramal_synth"/>
    <property type="match status" value="1"/>
</dbReference>
<gene>
    <name evidence="11" type="primary">cimA</name>
    <name evidence="11" type="ORF">K2U94_08065</name>
</gene>
<evidence type="ECO:0000256" key="5">
    <source>
        <dbReference type="ARBA" id="ARBA00022679"/>
    </source>
</evidence>
<comment type="pathway">
    <text evidence="1">Amino-acid biosynthesis; L-isoleucine biosynthesis; 2-oxobutanoate from pyruvate: step 1/3.</text>
</comment>
<dbReference type="Proteomes" id="UP001139104">
    <property type="component" value="Unassembled WGS sequence"/>
</dbReference>
<evidence type="ECO:0000313" key="11">
    <source>
        <dbReference type="EMBL" id="MCI4682721.1"/>
    </source>
</evidence>
<dbReference type="Pfam" id="PF08502">
    <property type="entry name" value="LeuA_dimer"/>
    <property type="match status" value="1"/>
</dbReference>
<comment type="caution">
    <text evidence="11">The sequence shown here is derived from an EMBL/GenBank/DDBJ whole genome shotgun (WGS) entry which is preliminary data.</text>
</comment>
<comment type="similarity">
    <text evidence="2 9">Belongs to the alpha-IPM synthase/homocitrate synthase family.</text>
</comment>
<evidence type="ECO:0000259" key="10">
    <source>
        <dbReference type="PROSITE" id="PS50991"/>
    </source>
</evidence>
<evidence type="ECO:0000256" key="1">
    <source>
        <dbReference type="ARBA" id="ARBA00004743"/>
    </source>
</evidence>
<organism evidence="11 12">
    <name type="scientific">Candidatus Rhodoblastus alkanivorans</name>
    <dbReference type="NCBI Taxonomy" id="2954117"/>
    <lineage>
        <taxon>Bacteria</taxon>
        <taxon>Pseudomonadati</taxon>
        <taxon>Pseudomonadota</taxon>
        <taxon>Alphaproteobacteria</taxon>
        <taxon>Hyphomicrobiales</taxon>
        <taxon>Rhodoblastaceae</taxon>
        <taxon>Rhodoblastus</taxon>
    </lineage>
</organism>
<keyword evidence="5 9" id="KW-0808">Transferase</keyword>
<dbReference type="SUPFAM" id="SSF110921">
    <property type="entry name" value="2-isopropylmalate synthase LeuA, allosteric (dimerisation) domain"/>
    <property type="match status" value="1"/>
</dbReference>
<protein>
    <recommendedName>
        <fullName evidence="8">Citramalate synthase</fullName>
        <ecNumber evidence="8">2.3.3.21</ecNumber>
    </recommendedName>
</protein>
<dbReference type="Pfam" id="PF22617">
    <property type="entry name" value="HCS_D2"/>
    <property type="match status" value="1"/>
</dbReference>
<keyword evidence="11" id="KW-0012">Acyltransferase</keyword>
<reference evidence="11" key="1">
    <citation type="journal article" date="2022" name="ISME J.">
        <title>Identification of active gaseous-alkane degraders at natural gas seeps.</title>
        <authorList>
            <person name="Farhan Ul Haque M."/>
            <person name="Hernandez M."/>
            <person name="Crombie A.T."/>
            <person name="Murrell J.C."/>
        </authorList>
    </citation>
    <scope>NUCLEOTIDE SEQUENCE</scope>
    <source>
        <strain evidence="11">PC2</strain>
    </source>
</reference>
<keyword evidence="4" id="KW-0412">Isoleucine biosynthesis</keyword>